<dbReference type="RefSeq" id="WP_161436227.1">
    <property type="nucleotide sequence ID" value="NZ_WXYO01000006.1"/>
</dbReference>
<dbReference type="EMBL" id="WXYO01000006">
    <property type="protein sequence ID" value="NAS13187.1"/>
    <property type="molecule type" value="Genomic_DNA"/>
</dbReference>
<comment type="caution">
    <text evidence="2">The sequence shown here is derived from an EMBL/GenBank/DDBJ whole genome shotgun (WGS) entry which is preliminary data.</text>
</comment>
<keyword evidence="1" id="KW-1133">Transmembrane helix</keyword>
<evidence type="ECO:0000313" key="3">
    <source>
        <dbReference type="Proteomes" id="UP000475249"/>
    </source>
</evidence>
<dbReference type="Proteomes" id="UP000475249">
    <property type="component" value="Unassembled WGS sequence"/>
</dbReference>
<feature type="transmembrane region" description="Helical" evidence="1">
    <location>
        <begin position="12"/>
        <end position="36"/>
    </location>
</feature>
<evidence type="ECO:0000256" key="1">
    <source>
        <dbReference type="SAM" id="Phobius"/>
    </source>
</evidence>
<evidence type="ECO:0000313" key="2">
    <source>
        <dbReference type="EMBL" id="NAS13187.1"/>
    </source>
</evidence>
<protein>
    <submittedName>
        <fullName evidence="2">Uncharacterized protein</fullName>
    </submittedName>
</protein>
<proteinExistence type="predicted"/>
<gene>
    <name evidence="2" type="ORF">GTQ38_14315</name>
</gene>
<accession>A0A6L9EEN4</accession>
<sequence length="136" mass="14999">MKTLYLIRSGIRLFIAILIIGCGAETVAAILFIPAFSATWNVENNDVYRIDLQPDEANKGVHAGVFEGEEQHDTIPALDGNPLSGSFSGLNIEFTIQRPNNETIQYVGQMQTISDSDHQVIRIELQSLEGNLVLVQ</sequence>
<keyword evidence="1" id="KW-0812">Transmembrane</keyword>
<name>A0A6L9EEN4_9FLAO</name>
<keyword evidence="1" id="KW-0472">Membrane</keyword>
<reference evidence="2 3" key="1">
    <citation type="submission" date="2020-01" db="EMBL/GenBank/DDBJ databases">
        <title>Bacteria diversity of Porities sp.</title>
        <authorList>
            <person name="Wang G."/>
        </authorList>
    </citation>
    <scope>NUCLEOTIDE SEQUENCE [LARGE SCALE GENOMIC DNA]</scope>
    <source>
        <strain evidence="2 3">R33</strain>
    </source>
</reference>
<dbReference type="AlphaFoldDB" id="A0A6L9EEN4"/>
<organism evidence="2 3">
    <name type="scientific">Poritiphilus flavus</name>
    <dbReference type="NCBI Taxonomy" id="2697053"/>
    <lineage>
        <taxon>Bacteria</taxon>
        <taxon>Pseudomonadati</taxon>
        <taxon>Bacteroidota</taxon>
        <taxon>Flavobacteriia</taxon>
        <taxon>Flavobacteriales</taxon>
        <taxon>Flavobacteriaceae</taxon>
        <taxon>Poritiphilus</taxon>
    </lineage>
</organism>
<keyword evidence="3" id="KW-1185">Reference proteome</keyword>